<dbReference type="Gene3D" id="2.130.10.10">
    <property type="entry name" value="YVTN repeat-like/Quinoprotein amine dehydrogenase"/>
    <property type="match status" value="1"/>
</dbReference>
<dbReference type="PROSITE" id="PS50294">
    <property type="entry name" value="WD_REPEATS_REGION"/>
    <property type="match status" value="1"/>
</dbReference>
<keyword evidence="2" id="KW-0677">Repeat</keyword>
<keyword evidence="1 3" id="KW-0853">WD repeat</keyword>
<reference evidence="4 5" key="1">
    <citation type="submission" date="2024-04" db="EMBL/GenBank/DDBJ databases">
        <title>Tritrichomonas musculus Genome.</title>
        <authorList>
            <person name="Alves-Ferreira E."/>
            <person name="Grigg M."/>
            <person name="Lorenzi H."/>
            <person name="Galac M."/>
        </authorList>
    </citation>
    <scope>NUCLEOTIDE SEQUENCE [LARGE SCALE GENOMIC DNA]</scope>
    <source>
        <strain evidence="4 5">EAF2021</strain>
    </source>
</reference>
<dbReference type="PROSITE" id="PS50082">
    <property type="entry name" value="WD_REPEATS_2"/>
    <property type="match status" value="2"/>
</dbReference>
<evidence type="ECO:0000313" key="4">
    <source>
        <dbReference type="EMBL" id="KAK8860178.1"/>
    </source>
</evidence>
<dbReference type="EMBL" id="JAPFFF010000018">
    <property type="protein sequence ID" value="KAK8860178.1"/>
    <property type="molecule type" value="Genomic_DNA"/>
</dbReference>
<dbReference type="SMART" id="SM00320">
    <property type="entry name" value="WD40"/>
    <property type="match status" value="5"/>
</dbReference>
<dbReference type="InterPro" id="IPR036322">
    <property type="entry name" value="WD40_repeat_dom_sf"/>
</dbReference>
<dbReference type="SUPFAM" id="SSF50978">
    <property type="entry name" value="WD40 repeat-like"/>
    <property type="match status" value="1"/>
</dbReference>
<name>A0ABR2IB03_9EUKA</name>
<organism evidence="4 5">
    <name type="scientific">Tritrichomonas musculus</name>
    <dbReference type="NCBI Taxonomy" id="1915356"/>
    <lineage>
        <taxon>Eukaryota</taxon>
        <taxon>Metamonada</taxon>
        <taxon>Parabasalia</taxon>
        <taxon>Tritrichomonadida</taxon>
        <taxon>Tritrichomonadidae</taxon>
        <taxon>Tritrichomonas</taxon>
    </lineage>
</organism>
<gene>
    <name evidence="4" type="ORF">M9Y10_011842</name>
</gene>
<comment type="caution">
    <text evidence="4">The sequence shown here is derived from an EMBL/GenBank/DDBJ whole genome shotgun (WGS) entry which is preliminary data.</text>
</comment>
<dbReference type="InterPro" id="IPR040324">
    <property type="entry name" value="WDR44/Dgr2"/>
</dbReference>
<feature type="repeat" description="WD" evidence="3">
    <location>
        <begin position="41"/>
        <end position="74"/>
    </location>
</feature>
<evidence type="ECO:0000256" key="3">
    <source>
        <dbReference type="PROSITE-ProRule" id="PRU00221"/>
    </source>
</evidence>
<dbReference type="Pfam" id="PF00400">
    <property type="entry name" value="WD40"/>
    <property type="match status" value="4"/>
</dbReference>
<keyword evidence="5" id="KW-1185">Reference proteome</keyword>
<accession>A0ABR2IB03</accession>
<dbReference type="InterPro" id="IPR001680">
    <property type="entry name" value="WD40_rpt"/>
</dbReference>
<proteinExistence type="predicted"/>
<protein>
    <submittedName>
        <fullName evidence="4">WD repeat-containing protein 44</fullName>
    </submittedName>
</protein>
<dbReference type="InterPro" id="IPR015943">
    <property type="entry name" value="WD40/YVTN_repeat-like_dom_sf"/>
</dbReference>
<dbReference type="Proteomes" id="UP001470230">
    <property type="component" value="Unassembled WGS sequence"/>
</dbReference>
<evidence type="ECO:0000256" key="2">
    <source>
        <dbReference type="ARBA" id="ARBA00022737"/>
    </source>
</evidence>
<dbReference type="PANTHER" id="PTHR14221:SF0">
    <property type="entry name" value="WD REPEAT-CONTAINING PROTEIN 44"/>
    <property type="match status" value="1"/>
</dbReference>
<evidence type="ECO:0000313" key="5">
    <source>
        <dbReference type="Proteomes" id="UP001470230"/>
    </source>
</evidence>
<dbReference type="PANTHER" id="PTHR14221">
    <property type="entry name" value="WD REPEAT DOMAIN 44"/>
    <property type="match status" value="1"/>
</dbReference>
<evidence type="ECO:0000256" key="1">
    <source>
        <dbReference type="ARBA" id="ARBA00022574"/>
    </source>
</evidence>
<feature type="repeat" description="WD" evidence="3">
    <location>
        <begin position="87"/>
        <end position="127"/>
    </location>
</feature>
<sequence length="361" mass="41077">MMPTPNLVGDKGDPLPDIHFKTFLKHKKDYSFKNTRIIAYIQAQNHSIWALEMSPDGKYVACGGEDKVINLYSIYRKKPYLKEERKFYGHTSDIVHLSWSNDGFLLSCSLDSTVRLWNPSQNDTISVFKHEDAVTSSSFNPDNSKEFVSCTFGLAAYVWNINDHTIIQTIKFNSPPTALTFSPDGSKIVVGCFNGFCYFYNAHDYSYITQFIAGPRHKKLTSGKKITSIIFSKNDEFIVATDDDRIRLYSLQNYSVIRKYLGHVSNESQTTISLSPDHKFIMAPSETRGKVFIWPIDHEKMFSHGGLGFRFKRDRSNTSEGFGLGMKTTVNTAIFTSFTTDSHLYALISDNRGRIYIVISD</sequence>